<name>A0ACC2P3M3_9HYME</name>
<evidence type="ECO:0000313" key="1">
    <source>
        <dbReference type="EMBL" id="KAJ8677713.1"/>
    </source>
</evidence>
<accession>A0ACC2P3M3</accession>
<evidence type="ECO:0000313" key="2">
    <source>
        <dbReference type="Proteomes" id="UP001239111"/>
    </source>
</evidence>
<comment type="caution">
    <text evidence="1">The sequence shown here is derived from an EMBL/GenBank/DDBJ whole genome shotgun (WGS) entry which is preliminary data.</text>
</comment>
<organism evidence="1 2">
    <name type="scientific">Eretmocerus hayati</name>
    <dbReference type="NCBI Taxonomy" id="131215"/>
    <lineage>
        <taxon>Eukaryota</taxon>
        <taxon>Metazoa</taxon>
        <taxon>Ecdysozoa</taxon>
        <taxon>Arthropoda</taxon>
        <taxon>Hexapoda</taxon>
        <taxon>Insecta</taxon>
        <taxon>Pterygota</taxon>
        <taxon>Neoptera</taxon>
        <taxon>Endopterygota</taxon>
        <taxon>Hymenoptera</taxon>
        <taxon>Apocrita</taxon>
        <taxon>Proctotrupomorpha</taxon>
        <taxon>Chalcidoidea</taxon>
        <taxon>Aphelinidae</taxon>
        <taxon>Aphelininae</taxon>
        <taxon>Eretmocerus</taxon>
    </lineage>
</organism>
<reference evidence="1" key="1">
    <citation type="submission" date="2023-04" db="EMBL/GenBank/DDBJ databases">
        <title>A chromosome-level genome assembly of the parasitoid wasp Eretmocerus hayati.</title>
        <authorList>
            <person name="Zhong Y."/>
            <person name="Liu S."/>
            <person name="Liu Y."/>
        </authorList>
    </citation>
    <scope>NUCLEOTIDE SEQUENCE</scope>
    <source>
        <strain evidence="1">ZJU_SS_LIU_2023</strain>
    </source>
</reference>
<sequence>MDKDSVLTLESDESVSEAEKRALDKIRQGQFREMASQIEERYNESAQSLPQQSVVRSQNFPGPVAKRMKVLKPTKNRSDSSSKEMIVNLSNDVQELQKDCKIIKQSLQNIEEDSAKDGANSVQFIGTVAQINKEFGVKIPFKTIEEFQKFDETFMSNEKLSSAVTNTLQIGFDPHLIITKCLVTMLKMFLAKEVAVRFVARQATAGKFNMCSTNFYKRFEALIIERIAISKAEVPGDKEIEAALSTVMSNAPSWYKVNTAQSRISSDGSVMKTTTATVHPAVKNSTTALVAIEVVDVQPNQLSIAILNDHNNGNGQHHCTIQVGATEIVGIDSGGQLMRIDESQSLGLQQTLIVAGTSDFDGINAHPSSSLQLSPVSSHPSPQCAETTAEEKDCDTDGDGASYSEGLYQNGSDENDDLNNENYLKLFRTSFT</sequence>
<gene>
    <name evidence="1" type="ORF">QAD02_013500</name>
</gene>
<proteinExistence type="predicted"/>
<protein>
    <submittedName>
        <fullName evidence="1">Uncharacterized protein</fullName>
    </submittedName>
</protein>
<keyword evidence="2" id="KW-1185">Reference proteome</keyword>
<dbReference type="Proteomes" id="UP001239111">
    <property type="component" value="Chromosome 2"/>
</dbReference>
<dbReference type="EMBL" id="CM056742">
    <property type="protein sequence ID" value="KAJ8677713.1"/>
    <property type="molecule type" value="Genomic_DNA"/>
</dbReference>